<dbReference type="RefSeq" id="WP_152581531.1">
    <property type="nucleotide sequence ID" value="NZ_JALCMD010000015.1"/>
</dbReference>
<evidence type="ECO:0000256" key="1">
    <source>
        <dbReference type="SAM" id="MobiDB-lite"/>
    </source>
</evidence>
<evidence type="ECO:0000259" key="2">
    <source>
        <dbReference type="Pfam" id="PF01965"/>
    </source>
</evidence>
<dbReference type="AlphaFoldDB" id="A0A5N6S7R6"/>
<feature type="domain" description="DJ-1/PfpI" evidence="2">
    <location>
        <begin position="6"/>
        <end position="170"/>
    </location>
</feature>
<evidence type="ECO:0000313" key="3">
    <source>
        <dbReference type="EMBL" id="KAE8126957.1"/>
    </source>
</evidence>
<proteinExistence type="predicted"/>
<dbReference type="InterPro" id="IPR052158">
    <property type="entry name" value="INH-QAR"/>
</dbReference>
<dbReference type="PANTHER" id="PTHR43130:SF15">
    <property type="entry name" value="THIJ_PFPI FAMILY PROTEIN (AFU_ORTHOLOGUE AFUA_5G14240)"/>
    <property type="match status" value="1"/>
</dbReference>
<organism evidence="3 4">
    <name type="scientific">Bifidobacterium tibiigranuli</name>
    <dbReference type="NCBI Taxonomy" id="2172043"/>
    <lineage>
        <taxon>Bacteria</taxon>
        <taxon>Bacillati</taxon>
        <taxon>Actinomycetota</taxon>
        <taxon>Actinomycetes</taxon>
        <taxon>Bifidobacteriales</taxon>
        <taxon>Bifidobacteriaceae</taxon>
        <taxon>Bifidobacterium</taxon>
    </lineage>
</organism>
<evidence type="ECO:0000313" key="4">
    <source>
        <dbReference type="Proteomes" id="UP000325415"/>
    </source>
</evidence>
<feature type="region of interest" description="Disordered" evidence="1">
    <location>
        <begin position="194"/>
        <end position="218"/>
    </location>
</feature>
<dbReference type="Proteomes" id="UP000325415">
    <property type="component" value="Unassembled WGS sequence"/>
</dbReference>
<dbReference type="SUPFAM" id="SSF52317">
    <property type="entry name" value="Class I glutamine amidotransferase-like"/>
    <property type="match status" value="1"/>
</dbReference>
<sequence>MECLDIAVLLFEGFEPLDAFGPVEMLGYLGKIDGSPAETRLRFVSQQGGLVHGSYGVPVQTTPVSSDDKPDVLLVPGGGGTRPLSKDADFIAMLDSLASRCEHCLTVCTGSALLAATGQLDGRCATSNKRALNWVKSVRPQVNWQNQARWSSDGKYVTSSGISAGIDMALGWIAGQYGVELARRIAEHTEYRWTEDPHDDPFAVEPSSSPAGQTSNQA</sequence>
<dbReference type="InterPro" id="IPR029062">
    <property type="entry name" value="Class_I_gatase-like"/>
</dbReference>
<protein>
    <submittedName>
        <fullName evidence="3">DJ-1/PfpI family protein</fullName>
    </submittedName>
</protein>
<comment type="caution">
    <text evidence="3">The sequence shown here is derived from an EMBL/GenBank/DDBJ whole genome shotgun (WGS) entry which is preliminary data.</text>
</comment>
<dbReference type="OrthoDB" id="3992151at2"/>
<name>A0A5N6S7R6_9BIFI</name>
<accession>A0A5N6S7R6</accession>
<gene>
    <name evidence="3" type="ORF">DDE84_09870</name>
</gene>
<dbReference type="CDD" id="cd03139">
    <property type="entry name" value="GATase1_PfpI_2"/>
    <property type="match status" value="1"/>
</dbReference>
<dbReference type="PANTHER" id="PTHR43130">
    <property type="entry name" value="ARAC-FAMILY TRANSCRIPTIONAL REGULATOR"/>
    <property type="match status" value="1"/>
</dbReference>
<dbReference type="Gene3D" id="3.40.50.880">
    <property type="match status" value="1"/>
</dbReference>
<dbReference type="InterPro" id="IPR002818">
    <property type="entry name" value="DJ-1/PfpI"/>
</dbReference>
<keyword evidence="4" id="KW-1185">Reference proteome</keyword>
<dbReference type="GeneID" id="78127986"/>
<dbReference type="Pfam" id="PF01965">
    <property type="entry name" value="DJ-1_PfpI"/>
    <property type="match status" value="1"/>
</dbReference>
<feature type="compositionally biased region" description="Polar residues" evidence="1">
    <location>
        <begin position="206"/>
        <end position="218"/>
    </location>
</feature>
<reference evidence="3 4" key="1">
    <citation type="submission" date="2018-04" db="EMBL/GenBank/DDBJ databases">
        <authorList>
            <person name="Eckel V.P."/>
            <person name="Vogel R.F."/>
        </authorList>
    </citation>
    <scope>NUCLEOTIDE SEQUENCE [LARGE SCALE GENOMIC DNA]</scope>
    <source>
        <strain evidence="4">TMW 2.1764</strain>
    </source>
</reference>
<dbReference type="EMBL" id="QDAG01000010">
    <property type="protein sequence ID" value="KAE8126957.1"/>
    <property type="molecule type" value="Genomic_DNA"/>
</dbReference>